<dbReference type="PANTHER" id="PTHR10625">
    <property type="entry name" value="HISTONE DEACETYLASE HDAC1-RELATED"/>
    <property type="match status" value="1"/>
</dbReference>
<proteinExistence type="predicted"/>
<evidence type="ECO:0000313" key="4">
    <source>
        <dbReference type="EMBL" id="GMI27160.1"/>
    </source>
</evidence>
<accession>A0ABQ6MII7</accession>
<evidence type="ECO:0000256" key="2">
    <source>
        <dbReference type="SAM" id="MobiDB-lite"/>
    </source>
</evidence>
<dbReference type="Gene3D" id="3.40.800.20">
    <property type="entry name" value="Histone deacetylase domain"/>
    <property type="match status" value="1"/>
</dbReference>
<feature type="region of interest" description="Disordered" evidence="2">
    <location>
        <begin position="1"/>
        <end position="31"/>
    </location>
</feature>
<sequence length="842" mass="89069">MDTSSSSDESYSGARAPPRSQFPIHDACDSPGDAVAELRALAFVRVNAKPRPGGVGGMFGDDDSDDEEDDDEPAEEPLGPAEVPEDPIYRVHPGINARDEDGNTPLHLSILRGNVSQVALLVAAGDGLNLARKCDGSYPIHAACALAASPELGGRAVALLDALAAHPSFGPETITLKDDSAQTPLQLACAAPDAKLLARLLELAGGEAGRAAAMRGTRVGGRALHAAAAANSVDCCRLLLGAAEAGGRAALLDAANALGETALHAAAAAGAMEAYAFLRAEGAGEARTRSELTAAEVLARKRFPAERPGGQTLLLSHPLCSSHYTCPPIVRDPSDVPPENVRRLEVLLNEGNGTLRAKELGGLERNEACKAASIADVLRVHDYRYVEKLARTTTALEDDPRAITNLDADTGLSRWSFHAALQAAGSVCEAIDAVLDPSVVTRNAFCAVRPPGHHAGPRGVVTCPNDPSGSHGFCLLNNVAIGAAYAKNVHRQKVGRVAILDFDTHHGNGTQACVEALVPTKVTTSLETPFSSFTIQDDDYKPWLDEKDPENVFFASVHGYGSRDTNYPAQLAGYFYPASGETGTSRGLKPEAEDVEEFLLSQTWASMGKAGITGYDCCKIVNCGLSLPPAGGGVPGMPRWHMREAWRSNILPELEKFNPDLILVSAGFDGHAKDTLNMGYGVMLEEDYTWLTNRVVEIANKCCDGRVVSVLEGGYKIQGGMVSPFARSVQAHVKGLADGAQHRAEFDVAEAEWESNFEKELIMRREAKRQEVLQRQREEAAAAVAAAREAAGEGGEGGEEGGGGGEEEEEGGDRKRRRAAAPVDYAALDAEMKANEAKAAEQ</sequence>
<dbReference type="InterPro" id="IPR037138">
    <property type="entry name" value="His_deacetylse_dom_sf"/>
</dbReference>
<feature type="region of interest" description="Disordered" evidence="2">
    <location>
        <begin position="48"/>
        <end position="88"/>
    </location>
</feature>
<dbReference type="InterPro" id="IPR036770">
    <property type="entry name" value="Ankyrin_rpt-contain_sf"/>
</dbReference>
<dbReference type="SUPFAM" id="SSF52768">
    <property type="entry name" value="Arginase/deacetylase"/>
    <property type="match status" value="1"/>
</dbReference>
<dbReference type="Pfam" id="PF00850">
    <property type="entry name" value="Hist_deacetyl"/>
    <property type="match status" value="1"/>
</dbReference>
<feature type="compositionally biased region" description="Low complexity" evidence="2">
    <location>
        <begin position="1"/>
        <end position="12"/>
    </location>
</feature>
<reference evidence="4 5" key="1">
    <citation type="journal article" date="2023" name="Commun. Biol.">
        <title>Genome analysis of Parmales, the sister group of diatoms, reveals the evolutionary specialization of diatoms from phago-mixotrophs to photoautotrophs.</title>
        <authorList>
            <person name="Ban H."/>
            <person name="Sato S."/>
            <person name="Yoshikawa S."/>
            <person name="Yamada K."/>
            <person name="Nakamura Y."/>
            <person name="Ichinomiya M."/>
            <person name="Sato N."/>
            <person name="Blanc-Mathieu R."/>
            <person name="Endo H."/>
            <person name="Kuwata A."/>
            <person name="Ogata H."/>
        </authorList>
    </citation>
    <scope>NUCLEOTIDE SEQUENCE [LARGE SCALE GENOMIC DNA]</scope>
</reference>
<keyword evidence="1" id="KW-0040">ANK repeat</keyword>
<keyword evidence="5" id="KW-1185">Reference proteome</keyword>
<dbReference type="InterPro" id="IPR023696">
    <property type="entry name" value="Ureohydrolase_dom_sf"/>
</dbReference>
<comment type="caution">
    <text evidence="4">The sequence shown here is derived from an EMBL/GenBank/DDBJ whole genome shotgun (WGS) entry which is preliminary data.</text>
</comment>
<name>A0ABQ6MII7_9STRA</name>
<feature type="compositionally biased region" description="Basic and acidic residues" evidence="2">
    <location>
        <begin position="830"/>
        <end position="842"/>
    </location>
</feature>
<organism evidence="4 5">
    <name type="scientific">Tetraparma gracilis</name>
    <dbReference type="NCBI Taxonomy" id="2962635"/>
    <lineage>
        <taxon>Eukaryota</taxon>
        <taxon>Sar</taxon>
        <taxon>Stramenopiles</taxon>
        <taxon>Ochrophyta</taxon>
        <taxon>Bolidophyceae</taxon>
        <taxon>Parmales</taxon>
        <taxon>Triparmaceae</taxon>
        <taxon>Tetraparma</taxon>
    </lineage>
</organism>
<dbReference type="PROSITE" id="PS50297">
    <property type="entry name" value="ANK_REP_REGION"/>
    <property type="match status" value="1"/>
</dbReference>
<dbReference type="EMBL" id="BRYB01002889">
    <property type="protein sequence ID" value="GMI27160.1"/>
    <property type="molecule type" value="Genomic_DNA"/>
</dbReference>
<dbReference type="SMART" id="SM00248">
    <property type="entry name" value="ANK"/>
    <property type="match status" value="4"/>
</dbReference>
<feature type="repeat" description="ANK" evidence="1">
    <location>
        <begin position="101"/>
        <end position="133"/>
    </location>
</feature>
<evidence type="ECO:0000313" key="5">
    <source>
        <dbReference type="Proteomes" id="UP001165060"/>
    </source>
</evidence>
<dbReference type="Proteomes" id="UP001165060">
    <property type="component" value="Unassembled WGS sequence"/>
</dbReference>
<feature type="region of interest" description="Disordered" evidence="2">
    <location>
        <begin position="782"/>
        <end position="842"/>
    </location>
</feature>
<evidence type="ECO:0000259" key="3">
    <source>
        <dbReference type="Pfam" id="PF00850"/>
    </source>
</evidence>
<evidence type="ECO:0000256" key="1">
    <source>
        <dbReference type="PROSITE-ProRule" id="PRU00023"/>
    </source>
</evidence>
<dbReference type="InterPro" id="IPR002110">
    <property type="entry name" value="Ankyrin_rpt"/>
</dbReference>
<feature type="compositionally biased region" description="Acidic residues" evidence="2">
    <location>
        <begin position="60"/>
        <end position="75"/>
    </location>
</feature>
<dbReference type="Pfam" id="PF00023">
    <property type="entry name" value="Ank"/>
    <property type="match status" value="1"/>
</dbReference>
<dbReference type="PANTHER" id="PTHR10625:SF26">
    <property type="entry name" value="HISTONE DEACETYLASE DOMAIN-CONTAINING PROTEIN"/>
    <property type="match status" value="1"/>
</dbReference>
<gene>
    <name evidence="4" type="ORF">TeGR_g2636</name>
</gene>
<dbReference type="InterPro" id="IPR023801">
    <property type="entry name" value="His_deacetylse_dom"/>
</dbReference>
<dbReference type="SUPFAM" id="SSF48403">
    <property type="entry name" value="Ankyrin repeat"/>
    <property type="match status" value="1"/>
</dbReference>
<feature type="compositionally biased region" description="Gly residues" evidence="2">
    <location>
        <begin position="792"/>
        <end position="804"/>
    </location>
</feature>
<feature type="domain" description="Histone deacetylase" evidence="3">
    <location>
        <begin position="338"/>
        <end position="718"/>
    </location>
</feature>
<dbReference type="Gene3D" id="1.25.40.20">
    <property type="entry name" value="Ankyrin repeat-containing domain"/>
    <property type="match status" value="1"/>
</dbReference>
<dbReference type="PROSITE" id="PS50088">
    <property type="entry name" value="ANK_REPEAT"/>
    <property type="match status" value="1"/>
</dbReference>
<protein>
    <recommendedName>
        <fullName evidence="3">Histone deacetylase domain-containing protein</fullName>
    </recommendedName>
</protein>